<sequence>MTQLRDNTTNNTGKHLTLGERYKIEAYLEEGHSYREMGRRLG</sequence>
<keyword evidence="3" id="KW-1185">Reference proteome</keyword>
<dbReference type="RefSeq" id="WP_146001898.1">
    <property type="nucleotide sequence ID" value="NZ_PNHE01000016.1"/>
</dbReference>
<comment type="caution">
    <text evidence="2">The sequence shown here is derived from an EMBL/GenBank/DDBJ whole genome shotgun (WGS) entry which is preliminary data.</text>
</comment>
<accession>A0A2N6SMR6</accession>
<evidence type="ECO:0000313" key="2">
    <source>
        <dbReference type="EMBL" id="PMC58373.1"/>
    </source>
</evidence>
<proteinExistence type="predicted"/>
<name>A0A2N6SMR6_9LACT</name>
<dbReference type="Gene3D" id="1.10.10.60">
    <property type="entry name" value="Homeodomain-like"/>
    <property type="match status" value="1"/>
</dbReference>
<feature type="non-terminal residue" evidence="2">
    <location>
        <position position="42"/>
    </location>
</feature>
<protein>
    <recommendedName>
        <fullName evidence="1">Transposase IS30-like HTH domain-containing protein</fullName>
    </recommendedName>
</protein>
<gene>
    <name evidence="2" type="ORF">CJ205_04800</name>
</gene>
<dbReference type="InterPro" id="IPR025246">
    <property type="entry name" value="IS30-like_HTH"/>
</dbReference>
<evidence type="ECO:0000259" key="1">
    <source>
        <dbReference type="Pfam" id="PF13936"/>
    </source>
</evidence>
<dbReference type="EMBL" id="PNHE01000016">
    <property type="protein sequence ID" value="PMC58373.1"/>
    <property type="molecule type" value="Genomic_DNA"/>
</dbReference>
<evidence type="ECO:0000313" key="3">
    <source>
        <dbReference type="Proteomes" id="UP000235682"/>
    </source>
</evidence>
<reference evidence="2 3" key="1">
    <citation type="submission" date="2017-09" db="EMBL/GenBank/DDBJ databases">
        <title>Bacterial strain isolated from the female urinary microbiota.</title>
        <authorList>
            <person name="Thomas-White K."/>
            <person name="Kumar N."/>
            <person name="Forster S."/>
            <person name="Putonti C."/>
            <person name="Lawley T."/>
            <person name="Wolfe A.J."/>
        </authorList>
    </citation>
    <scope>NUCLEOTIDE SEQUENCE [LARGE SCALE GENOMIC DNA]</scope>
    <source>
        <strain evidence="2 3">UMB0852</strain>
    </source>
</reference>
<feature type="domain" description="Transposase IS30-like HTH" evidence="1">
    <location>
        <begin position="13"/>
        <end position="42"/>
    </location>
</feature>
<dbReference type="Pfam" id="PF13936">
    <property type="entry name" value="HTH_38"/>
    <property type="match status" value="1"/>
</dbReference>
<dbReference type="AlphaFoldDB" id="A0A2N6SMR6"/>
<dbReference type="Proteomes" id="UP000235682">
    <property type="component" value="Unassembled WGS sequence"/>
</dbReference>
<organism evidence="2 3">
    <name type="scientific">Dolosicoccus paucivorans</name>
    <dbReference type="NCBI Taxonomy" id="84521"/>
    <lineage>
        <taxon>Bacteria</taxon>
        <taxon>Bacillati</taxon>
        <taxon>Bacillota</taxon>
        <taxon>Bacilli</taxon>
        <taxon>Lactobacillales</taxon>
        <taxon>Aerococcaceae</taxon>
        <taxon>Dolosicoccus</taxon>
    </lineage>
</organism>